<evidence type="ECO:0000313" key="1">
    <source>
        <dbReference type="EMBL" id="KAG6736582.1"/>
    </source>
</evidence>
<proteinExistence type="predicted"/>
<dbReference type="GO" id="GO:0043328">
    <property type="term" value="P:protein transport to vacuole involved in ubiquitin-dependent protein catabolic process via the multivesicular body sorting pathway"/>
    <property type="evidence" value="ECO:0007669"/>
    <property type="project" value="TreeGrafter"/>
</dbReference>
<dbReference type="PANTHER" id="PTHR47794:SF1">
    <property type="entry name" value="VACUOLAR PROTEIN SORTING-ASSOCIATED PROTEIN 27"/>
    <property type="match status" value="1"/>
</dbReference>
<dbReference type="PANTHER" id="PTHR47794">
    <property type="entry name" value="VACUOLAR PROTEIN SORTING-ASSOCIATED PROTEIN 27"/>
    <property type="match status" value="1"/>
</dbReference>
<dbReference type="Gene3D" id="1.25.40.20">
    <property type="entry name" value="Ankyrin repeat-containing domain"/>
    <property type="match status" value="1"/>
</dbReference>
<organism evidence="1 2">
    <name type="scientific">Populus tomentosa</name>
    <name type="common">Chinese white poplar</name>
    <dbReference type="NCBI Taxonomy" id="118781"/>
    <lineage>
        <taxon>Eukaryota</taxon>
        <taxon>Viridiplantae</taxon>
        <taxon>Streptophyta</taxon>
        <taxon>Embryophyta</taxon>
        <taxon>Tracheophyta</taxon>
        <taxon>Spermatophyta</taxon>
        <taxon>Magnoliopsida</taxon>
        <taxon>eudicotyledons</taxon>
        <taxon>Gunneridae</taxon>
        <taxon>Pentapetalae</taxon>
        <taxon>rosids</taxon>
        <taxon>fabids</taxon>
        <taxon>Malpighiales</taxon>
        <taxon>Salicaceae</taxon>
        <taxon>Saliceae</taxon>
        <taxon>Populus</taxon>
    </lineage>
</organism>
<comment type="caution">
    <text evidence="1">The sequence shown here is derived from an EMBL/GenBank/DDBJ whole genome shotgun (WGS) entry which is preliminary data.</text>
</comment>
<dbReference type="EMBL" id="JAAWWB010000771">
    <property type="protein sequence ID" value="KAG6736582.1"/>
    <property type="molecule type" value="Genomic_DNA"/>
</dbReference>
<gene>
    <name evidence="1" type="ORF">POTOM_060549</name>
</gene>
<dbReference type="OrthoDB" id="194358at2759"/>
<sequence>MPLCICEAPTAKTDPVPMQTKPSSTFHPSRIQNQRKQMLLRRIEVLLQAASLGAKVNNHDWSLIGGQRGTMIKEKLMFGFQSWPNDKWWCLINLRWIMMSMERYNPLKIGLREAIKNGDTVAVKKLLSEGVDANYHDKQGMSLLHLDGLGVGCTVNRTDIAFILMDSGASMNYKNAQGETPLDCAPATLQYKMKQKMEESGQQGPHTSL</sequence>
<accession>A0A8X8C0B5</accession>
<dbReference type="GO" id="GO:0006623">
    <property type="term" value="P:protein targeting to vacuole"/>
    <property type="evidence" value="ECO:0007669"/>
    <property type="project" value="TreeGrafter"/>
</dbReference>
<reference evidence="1" key="1">
    <citation type="journal article" date="2020" name="bioRxiv">
        <title>Hybrid origin of Populus tomentosa Carr. identified through genome sequencing and phylogenomic analysis.</title>
        <authorList>
            <person name="An X."/>
            <person name="Gao K."/>
            <person name="Chen Z."/>
            <person name="Li J."/>
            <person name="Yang X."/>
            <person name="Yang X."/>
            <person name="Zhou J."/>
            <person name="Guo T."/>
            <person name="Zhao T."/>
            <person name="Huang S."/>
            <person name="Miao D."/>
            <person name="Khan W.U."/>
            <person name="Rao P."/>
            <person name="Ye M."/>
            <person name="Lei B."/>
            <person name="Liao W."/>
            <person name="Wang J."/>
            <person name="Ji L."/>
            <person name="Li Y."/>
            <person name="Guo B."/>
            <person name="Mustafa N.S."/>
            <person name="Li S."/>
            <person name="Yun Q."/>
            <person name="Keller S.R."/>
            <person name="Mao J."/>
            <person name="Zhang R."/>
            <person name="Strauss S.H."/>
        </authorList>
    </citation>
    <scope>NUCLEOTIDE SEQUENCE</scope>
    <source>
        <strain evidence="1">GM15</strain>
        <tissue evidence="1">Leaf</tissue>
    </source>
</reference>
<keyword evidence="2" id="KW-1185">Reference proteome</keyword>
<dbReference type="InterPro" id="IPR036770">
    <property type="entry name" value="Ankyrin_rpt-contain_sf"/>
</dbReference>
<dbReference type="SUPFAM" id="SSF48403">
    <property type="entry name" value="Ankyrin repeat"/>
    <property type="match status" value="1"/>
</dbReference>
<dbReference type="GO" id="GO:0043130">
    <property type="term" value="F:ubiquitin binding"/>
    <property type="evidence" value="ECO:0007669"/>
    <property type="project" value="TreeGrafter"/>
</dbReference>
<dbReference type="GO" id="GO:0032266">
    <property type="term" value="F:phosphatidylinositol-3-phosphate binding"/>
    <property type="evidence" value="ECO:0007669"/>
    <property type="project" value="TreeGrafter"/>
</dbReference>
<dbReference type="GO" id="GO:0033565">
    <property type="term" value="C:ESCRT-0 complex"/>
    <property type="evidence" value="ECO:0007669"/>
    <property type="project" value="TreeGrafter"/>
</dbReference>
<dbReference type="AlphaFoldDB" id="A0A8X8C0B5"/>
<evidence type="ECO:0000313" key="2">
    <source>
        <dbReference type="Proteomes" id="UP000886885"/>
    </source>
</evidence>
<protein>
    <submittedName>
        <fullName evidence="1">Uncharacterized protein</fullName>
    </submittedName>
</protein>
<dbReference type="Proteomes" id="UP000886885">
    <property type="component" value="Unassembled WGS sequence"/>
</dbReference>
<name>A0A8X8C0B5_POPTO</name>